<dbReference type="EMBL" id="FOAG01000020">
    <property type="protein sequence ID" value="SEM32731.1"/>
    <property type="molecule type" value="Genomic_DNA"/>
</dbReference>
<feature type="transmembrane region" description="Helical" evidence="8">
    <location>
        <begin position="158"/>
        <end position="180"/>
    </location>
</feature>
<dbReference type="Proteomes" id="UP000199582">
    <property type="component" value="Unassembled WGS sequence"/>
</dbReference>
<name>A0A1H7XG80_9RHOB</name>
<dbReference type="GO" id="GO:0005886">
    <property type="term" value="C:plasma membrane"/>
    <property type="evidence" value="ECO:0007669"/>
    <property type="project" value="UniProtKB-SubCell"/>
</dbReference>
<comment type="similarity">
    <text evidence="2">Belongs to the binding-protein-dependent transport system permease family. CysTW subfamily.</text>
</comment>
<keyword evidence="3 8" id="KW-0813">Transport</keyword>
<feature type="transmembrane region" description="Helical" evidence="8">
    <location>
        <begin position="70"/>
        <end position="96"/>
    </location>
</feature>
<evidence type="ECO:0000256" key="1">
    <source>
        <dbReference type="ARBA" id="ARBA00004651"/>
    </source>
</evidence>
<dbReference type="PANTHER" id="PTHR42929">
    <property type="entry name" value="INNER MEMBRANE ABC TRANSPORTER PERMEASE PROTEIN YDCU-RELATED-RELATED"/>
    <property type="match status" value="1"/>
</dbReference>
<evidence type="ECO:0000256" key="6">
    <source>
        <dbReference type="ARBA" id="ARBA00022989"/>
    </source>
</evidence>
<dbReference type="PANTHER" id="PTHR42929:SF1">
    <property type="entry name" value="INNER MEMBRANE ABC TRANSPORTER PERMEASE PROTEIN YDCU-RELATED"/>
    <property type="match status" value="1"/>
</dbReference>
<dbReference type="Pfam" id="PF00528">
    <property type="entry name" value="BPD_transp_1"/>
    <property type="match status" value="1"/>
</dbReference>
<dbReference type="STRING" id="1287727.SAMN05443999_12032"/>
<evidence type="ECO:0000256" key="2">
    <source>
        <dbReference type="ARBA" id="ARBA00007069"/>
    </source>
</evidence>
<keyword evidence="5 8" id="KW-0812">Transmembrane</keyword>
<keyword evidence="6 8" id="KW-1133">Transmembrane helix</keyword>
<dbReference type="PROSITE" id="PS50928">
    <property type="entry name" value="ABC_TM1"/>
    <property type="match status" value="1"/>
</dbReference>
<dbReference type="AlphaFoldDB" id="A0A1H7XG80"/>
<evidence type="ECO:0000256" key="3">
    <source>
        <dbReference type="ARBA" id="ARBA00022448"/>
    </source>
</evidence>
<dbReference type="Gene3D" id="1.10.3720.10">
    <property type="entry name" value="MetI-like"/>
    <property type="match status" value="1"/>
</dbReference>
<evidence type="ECO:0000256" key="4">
    <source>
        <dbReference type="ARBA" id="ARBA00022475"/>
    </source>
</evidence>
<proteinExistence type="inferred from homology"/>
<dbReference type="RefSeq" id="WP_093039278.1">
    <property type="nucleotide sequence ID" value="NZ_FOAG01000020.1"/>
</dbReference>
<gene>
    <name evidence="10" type="ORF">SAMN05443999_12032</name>
</gene>
<sequence length="297" mass="32195">MSQVSPLSRKWLPLLPAVSWWAFFFLASLLAIIVYSFGVKTPLTALNPVSFDDPSLSNYREAFSSVYIRVFWITLKTAGIGTIACLMMAFPVAYVLATRVSKHWRSWLLFVIIFPYWVSFLLRTFAWRIILAPEGAFSEALQGLGIISAPLGILDTQMAVQMGIIYNYLPVAILPIFVALERIDPALRQASADVGANRVTTFFRITLPLATPGLIGAGVLTFILAAGDYVVPAILGGARGLMIGRLIALQILEAQNLPLGAAMAVVLIAALLATGAIAGLALIVLNWLNRKFQGASI</sequence>
<dbReference type="CDD" id="cd06261">
    <property type="entry name" value="TM_PBP2"/>
    <property type="match status" value="1"/>
</dbReference>
<evidence type="ECO:0000256" key="7">
    <source>
        <dbReference type="ARBA" id="ARBA00023136"/>
    </source>
</evidence>
<feature type="transmembrane region" description="Helical" evidence="8">
    <location>
        <begin position="108"/>
        <end position="130"/>
    </location>
</feature>
<reference evidence="10 11" key="1">
    <citation type="submission" date="2016-10" db="EMBL/GenBank/DDBJ databases">
        <authorList>
            <person name="de Groot N.N."/>
        </authorList>
    </citation>
    <scope>NUCLEOTIDE SEQUENCE [LARGE SCALE GENOMIC DNA]</scope>
    <source>
        <strain evidence="10 11">DSM 100674</strain>
    </source>
</reference>
<feature type="domain" description="ABC transmembrane type-1" evidence="9">
    <location>
        <begin position="71"/>
        <end position="278"/>
    </location>
</feature>
<dbReference type="GO" id="GO:0055085">
    <property type="term" value="P:transmembrane transport"/>
    <property type="evidence" value="ECO:0007669"/>
    <property type="project" value="InterPro"/>
</dbReference>
<dbReference type="SUPFAM" id="SSF161098">
    <property type="entry name" value="MetI-like"/>
    <property type="match status" value="1"/>
</dbReference>
<feature type="transmembrane region" description="Helical" evidence="8">
    <location>
        <begin position="260"/>
        <end position="288"/>
    </location>
</feature>
<dbReference type="OrthoDB" id="9807047at2"/>
<dbReference type="InterPro" id="IPR035906">
    <property type="entry name" value="MetI-like_sf"/>
</dbReference>
<keyword evidence="7 8" id="KW-0472">Membrane</keyword>
<keyword evidence="4" id="KW-1003">Cell membrane</keyword>
<dbReference type="InterPro" id="IPR000515">
    <property type="entry name" value="MetI-like"/>
</dbReference>
<organism evidence="10 11">
    <name type="scientific">Roseovarius azorensis</name>
    <dbReference type="NCBI Taxonomy" id="1287727"/>
    <lineage>
        <taxon>Bacteria</taxon>
        <taxon>Pseudomonadati</taxon>
        <taxon>Pseudomonadota</taxon>
        <taxon>Alphaproteobacteria</taxon>
        <taxon>Rhodobacterales</taxon>
        <taxon>Roseobacteraceae</taxon>
        <taxon>Roseovarius</taxon>
    </lineage>
</organism>
<evidence type="ECO:0000256" key="5">
    <source>
        <dbReference type="ARBA" id="ARBA00022692"/>
    </source>
</evidence>
<evidence type="ECO:0000313" key="11">
    <source>
        <dbReference type="Proteomes" id="UP000199582"/>
    </source>
</evidence>
<evidence type="ECO:0000259" key="9">
    <source>
        <dbReference type="PROSITE" id="PS50928"/>
    </source>
</evidence>
<feature type="transmembrane region" description="Helical" evidence="8">
    <location>
        <begin position="201"/>
        <end position="223"/>
    </location>
</feature>
<feature type="transmembrane region" description="Helical" evidence="8">
    <location>
        <begin position="12"/>
        <end position="37"/>
    </location>
</feature>
<keyword evidence="11" id="KW-1185">Reference proteome</keyword>
<evidence type="ECO:0000313" key="10">
    <source>
        <dbReference type="EMBL" id="SEM32731.1"/>
    </source>
</evidence>
<protein>
    <submittedName>
        <fullName evidence="10">Spermidine/putrescine transport system permease protein</fullName>
    </submittedName>
</protein>
<comment type="subcellular location">
    <subcellularLocation>
        <location evidence="1 8">Cell membrane</location>
        <topology evidence="1 8">Multi-pass membrane protein</topology>
    </subcellularLocation>
</comment>
<accession>A0A1H7XG80</accession>
<evidence type="ECO:0000256" key="8">
    <source>
        <dbReference type="RuleBase" id="RU363032"/>
    </source>
</evidence>